<evidence type="ECO:0000256" key="4">
    <source>
        <dbReference type="ARBA" id="ARBA00018070"/>
    </source>
</evidence>
<dbReference type="GO" id="GO:0032266">
    <property type="term" value="F:phosphatidylinositol-3-phosphate binding"/>
    <property type="evidence" value="ECO:0007669"/>
    <property type="project" value="TreeGrafter"/>
</dbReference>
<evidence type="ECO:0000256" key="1">
    <source>
        <dbReference type="ARBA" id="ARBA00004406"/>
    </source>
</evidence>
<evidence type="ECO:0000256" key="3">
    <source>
        <dbReference type="ARBA" id="ARBA00009714"/>
    </source>
</evidence>
<dbReference type="GO" id="GO:0034045">
    <property type="term" value="C:phagophore assembly site membrane"/>
    <property type="evidence" value="ECO:0007669"/>
    <property type="project" value="UniProtKB-SubCell"/>
</dbReference>
<dbReference type="GO" id="GO:0000422">
    <property type="term" value="P:autophagy of mitochondrion"/>
    <property type="evidence" value="ECO:0007669"/>
    <property type="project" value="TreeGrafter"/>
</dbReference>
<dbReference type="GO" id="GO:0034727">
    <property type="term" value="P:piecemeal microautophagy of the nucleus"/>
    <property type="evidence" value="ECO:0007669"/>
    <property type="project" value="TreeGrafter"/>
</dbReference>
<feature type="compositionally biased region" description="Polar residues" evidence="13">
    <location>
        <begin position="1325"/>
        <end position="1345"/>
    </location>
</feature>
<dbReference type="GO" id="GO:0005789">
    <property type="term" value="C:endoplasmic reticulum membrane"/>
    <property type="evidence" value="ECO:0007669"/>
    <property type="project" value="UniProtKB-SubCell"/>
</dbReference>
<dbReference type="PANTHER" id="PTHR13190:SF1">
    <property type="entry name" value="AUTOPHAGY-RELATED 2, ISOFORM A"/>
    <property type="match status" value="1"/>
</dbReference>
<keyword evidence="15" id="KW-1185">Reference proteome</keyword>
<comment type="caution">
    <text evidence="14">The sequence shown here is derived from an EMBL/GenBank/DDBJ whole genome shotgun (WGS) entry which is preliminary data.</text>
</comment>
<evidence type="ECO:0000256" key="12">
    <source>
        <dbReference type="ARBA" id="ARBA00024631"/>
    </source>
</evidence>
<feature type="region of interest" description="Disordered" evidence="13">
    <location>
        <begin position="1325"/>
        <end position="1347"/>
    </location>
</feature>
<feature type="compositionally biased region" description="Basic and acidic residues" evidence="13">
    <location>
        <begin position="517"/>
        <end position="528"/>
    </location>
</feature>
<proteinExistence type="inferred from homology"/>
<evidence type="ECO:0000256" key="6">
    <source>
        <dbReference type="ARBA" id="ARBA00022824"/>
    </source>
</evidence>
<name>A0A4U0Y1S1_9PEZI</name>
<evidence type="ECO:0000313" key="14">
    <source>
        <dbReference type="EMBL" id="TKA82003.1"/>
    </source>
</evidence>
<keyword evidence="7" id="KW-0072">Autophagy</keyword>
<comment type="catalytic activity">
    <reaction evidence="12">
        <text>a 1,2-diacyl-sn-glycero-3-phosphocholine(in) = a 1,2-diacyl-sn-glycero-3-phosphocholine(out)</text>
        <dbReference type="Rhea" id="RHEA:38571"/>
        <dbReference type="ChEBI" id="CHEBI:57643"/>
    </reaction>
</comment>
<sequence length="1785" mass="194674">MAWWQKKLLQYGLLRSGLFEDGALDLDDLNITWGRRSVVELKDVALNAKRIGKLARLPPSLRVEVARVLSLRITIPASLYQSGVEVEIDGIELTVKLVNEHEGHGKKREVSTLPPTAAGSPQHRKVHRRLRSPAPGYPDILSGRDDDGQAPTAEELAKSFLLEEPIHDRRALEASVAASRRSLEQSAISDGSDADDVGTGAPVSVPGFLAGFLQGVTDRAQMRIKNVDVKVETEVSGEPQELVPVTLRLRVGSVNVKCVDAAVASDQHFGQRNMEIHDVSLDLLSDAATFSQLSEVQSCSSPDSKRGSDKSPTVASAAADPLQSSRDSNLETSTQASLSDANDELATSMRNTEGHEQTEESLSPADFDIKPGDDNISWGSRRSKESAPVEDLWSSMASEDDLPDSLLLDRAPTPRAPASRSESPAAMRSRRAVSPYDRTLQSPGSWPRLDESPEGQRPQQSPGSWPMPDRSPQSVYQPLTPGPAMEMEDPMDNKRTALIASDADGNNSVAVPRATARPRERDDSPLDEMAESRFYSHEEAESLYMSAMTQGSHPKVPGGWQSKGPLGDHSRSAQNPEDVQIDNSFEGRPVAFKPTGFGQDDVGSGNATPRAQSPPARGHKIKDEHLLSKQLLTVDEVFAEAPISADLATLRLDYQYSPKDPDLERLLSLLTPSRDKYDDDKDILLDTLLRQRKKGALARVSLDDVKIKVGDFECLTELATLGAELSKLSAVTKYLPEDERPGLLSLVRVKNAEAQLPINESFGVLKLAVQEVHCAHVGLPALIALSVDSVKAMRPGHGDLIRPLIPLPAGDILPMLMARMLGDEAEPTVKVKIFNTCFEYSVPTIVALTGSSATDAEGLVADLAQSIADIAVKRVSSEKSSPTSETSRSSSKRTHIDLLVHDSALGLTPDKNSSKGLLVLTDTKFMTLVPADSTMKASLELRKAAIFLMDNQDNKAPELATAIRNAPSNTTTGARLSSVLTKQGYASVGSLMSAKIVTTIDDTGASKSVTVDVSNELLLLETCADSTQTLFAILGGLAPPAPPSKRPKYLTEPMTIEDMMASFTGEPVTETSAPPDTLFDVEEEPGDDPGMLLDPSTLGSRADDLLLESEMTSSLYGPVSGMLGGIDKPDDEVDDNEFLETVESLLEDDPFEMPISPTELGFGDSALTRELAKQCRPASKEQPVDLSIYEIEDLGLDALRGGELGSRHRFNTPTSKRRKLPLSTEKTKLPFRLRLRDTHLIWNLYDGYDWQRTRDGITRGVEQVEARAEERKARRRRSHQVEEDEESVIGDFLFNSIYVGVAATHDAQELRRQINRGIDDLASETESVSMSGMSRPTAYSASGQPLRQQQRRRLKLERSKAHKVAFELKGVSADMLVYPPEVKDVVSDLDLRVRDIDVFDNVPTSTWRKFMTCLNDGTKVREMCKPMAHIEVNTVRTLQDLAASELIIHASVLPLRLHVDQDALDFIVRFFEFKDDRISAPVDPTEQPFIQRLEVDTVDICLDYKPKRIDYGGLRSGHTNELMNMITLDAANIRLRHAIVYGIKGFEPLHKTLNDIWMPDVKRNQLPTVLAGLAPVRGLVNLGSGVRDVIAIPIREYRKDGRIVRSIQKGALHFGKTTTSELARLGAKLAIGTQTILQGAEGLLSPSSASPSGGSRPGTERGVSPSDQTWHDVGAGGGDEVEHEHRAISAYANQPIGVLSGLRSARLHLEHDLLTARDALIAVQGEILESGSPGAAAAAVARYAPTVILRPVIGASRAVGTTLLGVGNQIDRQNMRRMDDKYKRK</sequence>
<evidence type="ECO:0000256" key="10">
    <source>
        <dbReference type="ARBA" id="ARBA00024479"/>
    </source>
</evidence>
<feature type="compositionally biased region" description="Polar residues" evidence="13">
    <location>
        <begin position="572"/>
        <end position="583"/>
    </location>
</feature>
<evidence type="ECO:0000256" key="11">
    <source>
        <dbReference type="ARBA" id="ARBA00024615"/>
    </source>
</evidence>
<comment type="subcellular location">
    <subcellularLocation>
        <location evidence="1">Endoplasmic reticulum membrane</location>
        <topology evidence="1">Peripheral membrane protein</topology>
    </subcellularLocation>
    <subcellularLocation>
        <location evidence="2">Preautophagosomal structure membrane</location>
        <topology evidence="2">Peripheral membrane protein</topology>
    </subcellularLocation>
</comment>
<keyword evidence="6" id="KW-0256">Endoplasmic reticulum</keyword>
<comment type="catalytic activity">
    <reaction evidence="10">
        <text>a 1,2-diacyl-sn-glycero-3-phospho-L-serine(in) = a 1,2-diacyl-sn-glycero-3-phospho-L-serine(out)</text>
        <dbReference type="Rhea" id="RHEA:38663"/>
        <dbReference type="ChEBI" id="CHEBI:57262"/>
    </reaction>
</comment>
<evidence type="ECO:0000256" key="5">
    <source>
        <dbReference type="ARBA" id="ARBA00022448"/>
    </source>
</evidence>
<evidence type="ECO:0000256" key="7">
    <source>
        <dbReference type="ARBA" id="ARBA00023006"/>
    </source>
</evidence>
<evidence type="ECO:0000256" key="9">
    <source>
        <dbReference type="ARBA" id="ARBA00023136"/>
    </source>
</evidence>
<dbReference type="Proteomes" id="UP000309340">
    <property type="component" value="Unassembled WGS sequence"/>
</dbReference>
<dbReference type="Pfam" id="PF13329">
    <property type="entry name" value="ATG2_CAD"/>
    <property type="match status" value="1"/>
</dbReference>
<dbReference type="GO" id="GO:0061709">
    <property type="term" value="P:reticulophagy"/>
    <property type="evidence" value="ECO:0007669"/>
    <property type="project" value="TreeGrafter"/>
</dbReference>
<dbReference type="GO" id="GO:0000045">
    <property type="term" value="P:autophagosome assembly"/>
    <property type="evidence" value="ECO:0007669"/>
    <property type="project" value="TreeGrafter"/>
</dbReference>
<feature type="compositionally biased region" description="Low complexity" evidence="13">
    <location>
        <begin position="1643"/>
        <end position="1654"/>
    </location>
</feature>
<comment type="similarity">
    <text evidence="3">Belongs to the ATG2 family.</text>
</comment>
<feature type="compositionally biased region" description="Basic residues" evidence="13">
    <location>
        <begin position="122"/>
        <end position="131"/>
    </location>
</feature>
<keyword evidence="8" id="KW-0445">Lipid transport</keyword>
<keyword evidence="9" id="KW-0472">Membrane</keyword>
<dbReference type="GO" id="GO:0043495">
    <property type="term" value="F:protein-membrane adaptor activity"/>
    <property type="evidence" value="ECO:0007669"/>
    <property type="project" value="TreeGrafter"/>
</dbReference>
<dbReference type="STRING" id="329884.A0A4U0Y1S1"/>
<evidence type="ECO:0000256" key="8">
    <source>
        <dbReference type="ARBA" id="ARBA00023055"/>
    </source>
</evidence>
<feature type="region of interest" description="Disordered" evidence="13">
    <location>
        <begin position="103"/>
        <end position="150"/>
    </location>
</feature>
<gene>
    <name evidence="14" type="ORF">B0A55_01730</name>
</gene>
<comment type="catalytic activity">
    <reaction evidence="11">
        <text>a 1,2-diacyl-sn-glycero-3-phosphoethanolamine(in) = a 1,2-diacyl-sn-glycero-3-phosphoethanolamine(out)</text>
        <dbReference type="Rhea" id="RHEA:38895"/>
        <dbReference type="ChEBI" id="CHEBI:64612"/>
    </reaction>
</comment>
<feature type="region of interest" description="Disordered" evidence="13">
    <location>
        <begin position="549"/>
        <end position="620"/>
    </location>
</feature>
<dbReference type="OrthoDB" id="18982at2759"/>
<dbReference type="GO" id="GO:0006869">
    <property type="term" value="P:lipid transport"/>
    <property type="evidence" value="ECO:0007669"/>
    <property type="project" value="UniProtKB-KW"/>
</dbReference>
<organism evidence="14 15">
    <name type="scientific">Friedmanniomyces simplex</name>
    <dbReference type="NCBI Taxonomy" id="329884"/>
    <lineage>
        <taxon>Eukaryota</taxon>
        <taxon>Fungi</taxon>
        <taxon>Dikarya</taxon>
        <taxon>Ascomycota</taxon>
        <taxon>Pezizomycotina</taxon>
        <taxon>Dothideomycetes</taxon>
        <taxon>Dothideomycetidae</taxon>
        <taxon>Mycosphaerellales</taxon>
        <taxon>Teratosphaeriaceae</taxon>
        <taxon>Friedmanniomyces</taxon>
    </lineage>
</organism>
<evidence type="ECO:0000256" key="13">
    <source>
        <dbReference type="SAM" id="MobiDB-lite"/>
    </source>
</evidence>
<reference evidence="14 15" key="1">
    <citation type="submission" date="2017-03" db="EMBL/GenBank/DDBJ databases">
        <title>Genomes of endolithic fungi from Antarctica.</title>
        <authorList>
            <person name="Coleine C."/>
            <person name="Masonjones S."/>
            <person name="Stajich J.E."/>
        </authorList>
    </citation>
    <scope>NUCLEOTIDE SEQUENCE [LARGE SCALE GENOMIC DNA]</scope>
    <source>
        <strain evidence="14 15">CCFEE 5184</strain>
    </source>
</reference>
<feature type="compositionally biased region" description="Low complexity" evidence="13">
    <location>
        <begin position="404"/>
        <end position="427"/>
    </location>
</feature>
<feature type="compositionally biased region" description="Polar residues" evidence="13">
    <location>
        <begin position="322"/>
        <end position="340"/>
    </location>
</feature>
<keyword evidence="5" id="KW-0813">Transport</keyword>
<dbReference type="EMBL" id="NAJQ01000042">
    <property type="protein sequence ID" value="TKA82003.1"/>
    <property type="molecule type" value="Genomic_DNA"/>
</dbReference>
<dbReference type="GO" id="GO:0061723">
    <property type="term" value="P:glycophagy"/>
    <property type="evidence" value="ECO:0007669"/>
    <property type="project" value="TreeGrafter"/>
</dbReference>
<accession>A0A4U0Y1S1</accession>
<evidence type="ECO:0000256" key="2">
    <source>
        <dbReference type="ARBA" id="ARBA00004623"/>
    </source>
</evidence>
<dbReference type="InterPro" id="IPR026849">
    <property type="entry name" value="ATG2"/>
</dbReference>
<dbReference type="GO" id="GO:0061908">
    <property type="term" value="C:phagophore"/>
    <property type="evidence" value="ECO:0007669"/>
    <property type="project" value="TreeGrafter"/>
</dbReference>
<feature type="region of interest" description="Disordered" evidence="13">
    <location>
        <begin position="295"/>
        <end position="528"/>
    </location>
</feature>
<protein>
    <recommendedName>
        <fullName evidence="4">Autophagy-related protein 2</fullName>
    </recommendedName>
</protein>
<feature type="region of interest" description="Disordered" evidence="13">
    <location>
        <begin position="1643"/>
        <end position="1681"/>
    </location>
</feature>
<evidence type="ECO:0000313" key="15">
    <source>
        <dbReference type="Proteomes" id="UP000309340"/>
    </source>
</evidence>
<dbReference type="PANTHER" id="PTHR13190">
    <property type="entry name" value="AUTOPHAGY-RELATED 2, ISOFORM A"/>
    <property type="match status" value="1"/>
</dbReference>